<gene>
    <name evidence="2" type="ORF">PMAYCL1PPCAC_20817</name>
</gene>
<dbReference type="Proteomes" id="UP001328107">
    <property type="component" value="Unassembled WGS sequence"/>
</dbReference>
<feature type="region of interest" description="Disordered" evidence="1">
    <location>
        <begin position="71"/>
        <end position="94"/>
    </location>
</feature>
<protein>
    <submittedName>
        <fullName evidence="2">Uncharacterized protein</fullName>
    </submittedName>
</protein>
<evidence type="ECO:0000313" key="2">
    <source>
        <dbReference type="EMBL" id="GMR50622.1"/>
    </source>
</evidence>
<dbReference type="EMBL" id="BTRK01000004">
    <property type="protein sequence ID" value="GMR50622.1"/>
    <property type="molecule type" value="Genomic_DNA"/>
</dbReference>
<dbReference type="AlphaFoldDB" id="A0AAN5I3F7"/>
<organism evidence="2 3">
    <name type="scientific">Pristionchus mayeri</name>
    <dbReference type="NCBI Taxonomy" id="1317129"/>
    <lineage>
        <taxon>Eukaryota</taxon>
        <taxon>Metazoa</taxon>
        <taxon>Ecdysozoa</taxon>
        <taxon>Nematoda</taxon>
        <taxon>Chromadorea</taxon>
        <taxon>Rhabditida</taxon>
        <taxon>Rhabditina</taxon>
        <taxon>Diplogasteromorpha</taxon>
        <taxon>Diplogasteroidea</taxon>
        <taxon>Neodiplogasteridae</taxon>
        <taxon>Pristionchus</taxon>
    </lineage>
</organism>
<name>A0AAN5I3F7_9BILA</name>
<feature type="non-terminal residue" evidence="2">
    <location>
        <position position="1"/>
    </location>
</feature>
<evidence type="ECO:0000256" key="1">
    <source>
        <dbReference type="SAM" id="MobiDB-lite"/>
    </source>
</evidence>
<sequence length="94" mass="11146">YFAADEIKEESIDVKEEEVEFKEEPIDEFDEMKQEEPVLNVTPLDTQNKIDEETMEFKVSEQQSSVLIGKEVKKDGMEEDEPGQDQYRFFPRKH</sequence>
<comment type="caution">
    <text evidence="2">The sequence shown here is derived from an EMBL/GenBank/DDBJ whole genome shotgun (WGS) entry which is preliminary data.</text>
</comment>
<keyword evidence="3" id="KW-1185">Reference proteome</keyword>
<accession>A0AAN5I3F7</accession>
<reference evidence="3" key="1">
    <citation type="submission" date="2022-10" db="EMBL/GenBank/DDBJ databases">
        <title>Genome assembly of Pristionchus species.</title>
        <authorList>
            <person name="Yoshida K."/>
            <person name="Sommer R.J."/>
        </authorList>
    </citation>
    <scope>NUCLEOTIDE SEQUENCE [LARGE SCALE GENOMIC DNA]</scope>
    <source>
        <strain evidence="3">RS5460</strain>
    </source>
</reference>
<evidence type="ECO:0000313" key="3">
    <source>
        <dbReference type="Proteomes" id="UP001328107"/>
    </source>
</evidence>
<proteinExistence type="predicted"/>